<evidence type="ECO:0000256" key="1">
    <source>
        <dbReference type="ARBA" id="ARBA00010641"/>
    </source>
</evidence>
<evidence type="ECO:0000259" key="5">
    <source>
        <dbReference type="Pfam" id="PF04542"/>
    </source>
</evidence>
<comment type="similarity">
    <text evidence="1">Belongs to the sigma-70 factor family. ECF subfamily.</text>
</comment>
<accession>A0ABS8N908</accession>
<dbReference type="Pfam" id="PF08281">
    <property type="entry name" value="Sigma70_r4_2"/>
    <property type="match status" value="1"/>
</dbReference>
<feature type="domain" description="RNA polymerase sigma factor 70 region 4 type 2" evidence="6">
    <location>
        <begin position="97"/>
        <end position="146"/>
    </location>
</feature>
<keyword evidence="8" id="KW-1185">Reference proteome</keyword>
<dbReference type="NCBIfam" id="TIGR02937">
    <property type="entry name" value="sigma70-ECF"/>
    <property type="match status" value="1"/>
</dbReference>
<evidence type="ECO:0000256" key="4">
    <source>
        <dbReference type="ARBA" id="ARBA00023163"/>
    </source>
</evidence>
<gene>
    <name evidence="7" type="ORF">LN736_14825</name>
</gene>
<evidence type="ECO:0000313" key="8">
    <source>
        <dbReference type="Proteomes" id="UP001165422"/>
    </source>
</evidence>
<dbReference type="SUPFAM" id="SSF88659">
    <property type="entry name" value="Sigma3 and sigma4 domains of RNA polymerase sigma factors"/>
    <property type="match status" value="1"/>
</dbReference>
<keyword evidence="3" id="KW-0731">Sigma factor</keyword>
<evidence type="ECO:0000259" key="6">
    <source>
        <dbReference type="Pfam" id="PF08281"/>
    </source>
</evidence>
<dbReference type="Gene3D" id="1.10.1740.10">
    <property type="match status" value="1"/>
</dbReference>
<dbReference type="SUPFAM" id="SSF88946">
    <property type="entry name" value="Sigma2 domain of RNA polymerase sigma factors"/>
    <property type="match status" value="1"/>
</dbReference>
<keyword evidence="4" id="KW-0804">Transcription</keyword>
<protein>
    <submittedName>
        <fullName evidence="7">RNA polymerase sigma factor</fullName>
    </submittedName>
</protein>
<sequence>MNKDTFIANVLEAESTLYRVSKSILIHEQNCEDAVQEAILKAYDKLDTLKKEQYFKTWLVRILINECYSLKRKEYSQIPYEEYFESAKANDKKDYSELYLAIQNLPERIRITIVLYYVEGYSVDEIKDILEIPAGTVKSRLAKGRNLLKIKLEDMEVNYE</sequence>
<reference evidence="7" key="1">
    <citation type="submission" date="2021-11" db="EMBL/GenBank/DDBJ databases">
        <authorList>
            <person name="Qingchun L."/>
            <person name="Dong Z."/>
            <person name="Zongwei Q."/>
            <person name="Jia Z."/>
            <person name="Duotao L."/>
        </authorList>
    </citation>
    <scope>NUCLEOTIDE SEQUENCE</scope>
    <source>
        <strain evidence="7">WLY-B-L2</strain>
    </source>
</reference>
<dbReference type="CDD" id="cd06171">
    <property type="entry name" value="Sigma70_r4"/>
    <property type="match status" value="1"/>
</dbReference>
<dbReference type="InterPro" id="IPR036388">
    <property type="entry name" value="WH-like_DNA-bd_sf"/>
</dbReference>
<evidence type="ECO:0000256" key="2">
    <source>
        <dbReference type="ARBA" id="ARBA00023015"/>
    </source>
</evidence>
<organism evidence="7 8">
    <name type="scientific">Clostridium aromativorans</name>
    <dbReference type="NCBI Taxonomy" id="2836848"/>
    <lineage>
        <taxon>Bacteria</taxon>
        <taxon>Bacillati</taxon>
        <taxon>Bacillota</taxon>
        <taxon>Clostridia</taxon>
        <taxon>Eubacteriales</taxon>
        <taxon>Clostridiaceae</taxon>
        <taxon>Clostridium</taxon>
    </lineage>
</organism>
<dbReference type="Pfam" id="PF04542">
    <property type="entry name" value="Sigma70_r2"/>
    <property type="match status" value="1"/>
</dbReference>
<feature type="domain" description="RNA polymerase sigma-70 region 2" evidence="5">
    <location>
        <begin position="15"/>
        <end position="74"/>
    </location>
</feature>
<dbReference type="InterPro" id="IPR007627">
    <property type="entry name" value="RNA_pol_sigma70_r2"/>
</dbReference>
<dbReference type="InterPro" id="IPR039425">
    <property type="entry name" value="RNA_pol_sigma-70-like"/>
</dbReference>
<dbReference type="PANTHER" id="PTHR43133:SF51">
    <property type="entry name" value="RNA POLYMERASE SIGMA FACTOR"/>
    <property type="match status" value="1"/>
</dbReference>
<dbReference type="InterPro" id="IPR013325">
    <property type="entry name" value="RNA_pol_sigma_r2"/>
</dbReference>
<name>A0ABS8N908_9CLOT</name>
<comment type="caution">
    <text evidence="7">The sequence shown here is derived from an EMBL/GenBank/DDBJ whole genome shotgun (WGS) entry which is preliminary data.</text>
</comment>
<dbReference type="InterPro" id="IPR014284">
    <property type="entry name" value="RNA_pol_sigma-70_dom"/>
</dbReference>
<keyword evidence="2" id="KW-0805">Transcription regulation</keyword>
<dbReference type="PANTHER" id="PTHR43133">
    <property type="entry name" value="RNA POLYMERASE ECF-TYPE SIGMA FACTO"/>
    <property type="match status" value="1"/>
</dbReference>
<dbReference type="Proteomes" id="UP001165422">
    <property type="component" value="Unassembled WGS sequence"/>
</dbReference>
<proteinExistence type="inferred from homology"/>
<evidence type="ECO:0000313" key="7">
    <source>
        <dbReference type="EMBL" id="MCC9296131.1"/>
    </source>
</evidence>
<dbReference type="RefSeq" id="WP_150356778.1">
    <property type="nucleotide sequence ID" value="NZ_JAJJPB010000024.1"/>
</dbReference>
<dbReference type="Gene3D" id="1.10.10.10">
    <property type="entry name" value="Winged helix-like DNA-binding domain superfamily/Winged helix DNA-binding domain"/>
    <property type="match status" value="1"/>
</dbReference>
<dbReference type="InterPro" id="IPR013249">
    <property type="entry name" value="RNA_pol_sigma70_r4_t2"/>
</dbReference>
<dbReference type="EMBL" id="JAJJPB010000024">
    <property type="protein sequence ID" value="MCC9296131.1"/>
    <property type="molecule type" value="Genomic_DNA"/>
</dbReference>
<dbReference type="InterPro" id="IPR013324">
    <property type="entry name" value="RNA_pol_sigma_r3/r4-like"/>
</dbReference>
<evidence type="ECO:0000256" key="3">
    <source>
        <dbReference type="ARBA" id="ARBA00023082"/>
    </source>
</evidence>